<gene>
    <name evidence="1" type="ORF">DY000_02032876</name>
</gene>
<accession>A0ABQ7DS21</accession>
<dbReference type="Proteomes" id="UP000266723">
    <property type="component" value="Unassembled WGS sequence"/>
</dbReference>
<sequence length="64" mass="7009">MDSSSNIPCGHGMLYALLKFKVNAALVLGHWVMDISAGWFWARGLDGWQSETTCGLRVATEPLV</sequence>
<evidence type="ECO:0000313" key="2">
    <source>
        <dbReference type="Proteomes" id="UP000266723"/>
    </source>
</evidence>
<organism evidence="1 2">
    <name type="scientific">Brassica cretica</name>
    <name type="common">Mustard</name>
    <dbReference type="NCBI Taxonomy" id="69181"/>
    <lineage>
        <taxon>Eukaryota</taxon>
        <taxon>Viridiplantae</taxon>
        <taxon>Streptophyta</taxon>
        <taxon>Embryophyta</taxon>
        <taxon>Tracheophyta</taxon>
        <taxon>Spermatophyta</taxon>
        <taxon>Magnoliopsida</taxon>
        <taxon>eudicotyledons</taxon>
        <taxon>Gunneridae</taxon>
        <taxon>Pentapetalae</taxon>
        <taxon>rosids</taxon>
        <taxon>malvids</taxon>
        <taxon>Brassicales</taxon>
        <taxon>Brassicaceae</taxon>
        <taxon>Brassiceae</taxon>
        <taxon>Brassica</taxon>
    </lineage>
</organism>
<proteinExistence type="predicted"/>
<protein>
    <submittedName>
        <fullName evidence="1">Uncharacterized protein</fullName>
    </submittedName>
</protein>
<evidence type="ECO:0000313" key="1">
    <source>
        <dbReference type="EMBL" id="KAF3579945.1"/>
    </source>
</evidence>
<dbReference type="EMBL" id="QGKV02000649">
    <property type="protein sequence ID" value="KAF3579945.1"/>
    <property type="molecule type" value="Genomic_DNA"/>
</dbReference>
<name>A0ABQ7DS21_BRACR</name>
<comment type="caution">
    <text evidence="1">The sequence shown here is derived from an EMBL/GenBank/DDBJ whole genome shotgun (WGS) entry which is preliminary data.</text>
</comment>
<reference evidence="1 2" key="1">
    <citation type="journal article" date="2020" name="BMC Genomics">
        <title>Intraspecific diversification of the crop wild relative Brassica cretica Lam. using demographic model selection.</title>
        <authorList>
            <person name="Kioukis A."/>
            <person name="Michalopoulou V.A."/>
            <person name="Briers L."/>
            <person name="Pirintsos S."/>
            <person name="Studholme D.J."/>
            <person name="Pavlidis P."/>
            <person name="Sarris P.F."/>
        </authorList>
    </citation>
    <scope>NUCLEOTIDE SEQUENCE [LARGE SCALE GENOMIC DNA]</scope>
    <source>
        <strain evidence="2">cv. PFS-1207/04</strain>
    </source>
</reference>
<keyword evidence="2" id="KW-1185">Reference proteome</keyword>